<dbReference type="AlphaFoldDB" id="A0A091DC24"/>
<protein>
    <submittedName>
        <fullName evidence="1">Uncharacterized protein</fullName>
    </submittedName>
</protein>
<dbReference type="Proteomes" id="UP000028990">
    <property type="component" value="Unassembled WGS sequence"/>
</dbReference>
<dbReference type="EMBL" id="KN122859">
    <property type="protein sequence ID" value="KFO27800.1"/>
    <property type="molecule type" value="Genomic_DNA"/>
</dbReference>
<accession>A0A091DC24</accession>
<evidence type="ECO:0000313" key="1">
    <source>
        <dbReference type="EMBL" id="KFO27800.1"/>
    </source>
</evidence>
<name>A0A091DC24_FUKDA</name>
<evidence type="ECO:0000313" key="2">
    <source>
        <dbReference type="Proteomes" id="UP000028990"/>
    </source>
</evidence>
<gene>
    <name evidence="1" type="ORF">H920_10815</name>
</gene>
<sequence length="83" mass="8624">MSVWIWGLKEPGSLTSVSNIQQPSEGQGEVGPFLLLLAALDLRWSLGLSASGPFLAADPVLLNTQPAHRAGPSSTVPGASPFQ</sequence>
<organism evidence="1 2">
    <name type="scientific">Fukomys damarensis</name>
    <name type="common">Damaraland mole rat</name>
    <name type="synonym">Cryptomys damarensis</name>
    <dbReference type="NCBI Taxonomy" id="885580"/>
    <lineage>
        <taxon>Eukaryota</taxon>
        <taxon>Metazoa</taxon>
        <taxon>Chordata</taxon>
        <taxon>Craniata</taxon>
        <taxon>Vertebrata</taxon>
        <taxon>Euteleostomi</taxon>
        <taxon>Mammalia</taxon>
        <taxon>Eutheria</taxon>
        <taxon>Euarchontoglires</taxon>
        <taxon>Glires</taxon>
        <taxon>Rodentia</taxon>
        <taxon>Hystricomorpha</taxon>
        <taxon>Bathyergidae</taxon>
        <taxon>Fukomys</taxon>
    </lineage>
</organism>
<reference evidence="1 2" key="1">
    <citation type="submission" date="2013-11" db="EMBL/GenBank/DDBJ databases">
        <title>The Damaraland mole rat (Fukomys damarensis) genome and evolution of African mole rats.</title>
        <authorList>
            <person name="Gladyshev V.N."/>
            <person name="Fang X."/>
        </authorList>
    </citation>
    <scope>NUCLEOTIDE SEQUENCE [LARGE SCALE GENOMIC DNA]</scope>
    <source>
        <tissue evidence="1">Liver</tissue>
    </source>
</reference>
<keyword evidence="2" id="KW-1185">Reference proteome</keyword>
<proteinExistence type="predicted"/>